<dbReference type="InterPro" id="IPR050482">
    <property type="entry name" value="Sensor_HK_TwoCompSys"/>
</dbReference>
<keyword evidence="4" id="KW-0808">Transferase</keyword>
<dbReference type="Gene3D" id="1.20.5.1930">
    <property type="match status" value="1"/>
</dbReference>
<dbReference type="EMBL" id="WSEK01000004">
    <property type="protein sequence ID" value="MVQ51000.1"/>
    <property type="molecule type" value="Genomic_DNA"/>
</dbReference>
<gene>
    <name evidence="10" type="ORF">GON03_17580</name>
</gene>
<dbReference type="InterPro" id="IPR011712">
    <property type="entry name" value="Sig_transdc_His_kin_sub3_dim/P"/>
</dbReference>
<dbReference type="Pfam" id="PF02518">
    <property type="entry name" value="HATPase_c"/>
    <property type="match status" value="1"/>
</dbReference>
<evidence type="ECO:0000256" key="6">
    <source>
        <dbReference type="ARBA" id="ARBA00022777"/>
    </source>
</evidence>
<dbReference type="PANTHER" id="PTHR24421">
    <property type="entry name" value="NITRATE/NITRITE SENSOR PROTEIN NARX-RELATED"/>
    <property type="match status" value="1"/>
</dbReference>
<dbReference type="EC" id="2.7.13.3" evidence="2"/>
<evidence type="ECO:0000256" key="8">
    <source>
        <dbReference type="ARBA" id="ARBA00023012"/>
    </source>
</evidence>
<dbReference type="Proteomes" id="UP000473525">
    <property type="component" value="Unassembled WGS sequence"/>
</dbReference>
<dbReference type="InterPro" id="IPR003594">
    <property type="entry name" value="HATPase_dom"/>
</dbReference>
<evidence type="ECO:0000256" key="1">
    <source>
        <dbReference type="ARBA" id="ARBA00000085"/>
    </source>
</evidence>
<evidence type="ECO:0000259" key="9">
    <source>
        <dbReference type="PROSITE" id="PS50109"/>
    </source>
</evidence>
<evidence type="ECO:0000256" key="7">
    <source>
        <dbReference type="ARBA" id="ARBA00022840"/>
    </source>
</evidence>
<dbReference type="GO" id="GO:0005524">
    <property type="term" value="F:ATP binding"/>
    <property type="evidence" value="ECO:0007669"/>
    <property type="project" value="UniProtKB-KW"/>
</dbReference>
<proteinExistence type="predicted"/>
<keyword evidence="11" id="KW-1185">Reference proteome</keyword>
<dbReference type="CDD" id="cd16917">
    <property type="entry name" value="HATPase_UhpB-NarQ-NarX-like"/>
    <property type="match status" value="1"/>
</dbReference>
<dbReference type="Pfam" id="PF07730">
    <property type="entry name" value="HisKA_3"/>
    <property type="match status" value="1"/>
</dbReference>
<keyword evidence="7" id="KW-0067">ATP-binding</keyword>
<protein>
    <recommendedName>
        <fullName evidence="2">histidine kinase</fullName>
        <ecNumber evidence="2">2.7.13.3</ecNumber>
    </recommendedName>
</protein>
<evidence type="ECO:0000313" key="10">
    <source>
        <dbReference type="EMBL" id="MVQ51000.1"/>
    </source>
</evidence>
<comment type="caution">
    <text evidence="10">The sequence shown here is derived from an EMBL/GenBank/DDBJ whole genome shotgun (WGS) entry which is preliminary data.</text>
</comment>
<dbReference type="AlphaFoldDB" id="A0A6L6XUY2"/>
<organism evidence="10 11">
    <name type="scientific">Nocardioides agri</name>
    <dbReference type="NCBI Taxonomy" id="2682843"/>
    <lineage>
        <taxon>Bacteria</taxon>
        <taxon>Bacillati</taxon>
        <taxon>Actinomycetota</taxon>
        <taxon>Actinomycetes</taxon>
        <taxon>Propionibacteriales</taxon>
        <taxon>Nocardioidaceae</taxon>
        <taxon>Nocardioides</taxon>
    </lineage>
</organism>
<dbReference type="InterPro" id="IPR005467">
    <property type="entry name" value="His_kinase_dom"/>
</dbReference>
<dbReference type="GO" id="GO:0046983">
    <property type="term" value="F:protein dimerization activity"/>
    <property type="evidence" value="ECO:0007669"/>
    <property type="project" value="InterPro"/>
</dbReference>
<accession>A0A6L6XUY2</accession>
<sequence>MGAFVPATMAASWLDIGDPLDDLDFMVILVGGFWLAGRVVWSRNRLVDRLADQSEELRRSRESEAQARAAEQRARIGRDVHDVVAHSVTLMVVQAEAGEAQLEPDHPSAECLRTIQRVGRSTLVELRGVLGGLGEEATPSLPERTGGPGLRDADRLATDLTEAGLDLVLRVDAGAADLPPEVDLAAYRILQEALTNALRHSPRAHVDARVQITPDGVVVDVTDDGAGVQATSRPSSGRGLAGMRERALARGGDITTGPVGTGFTVRAHLPLQARTEAVR</sequence>
<evidence type="ECO:0000313" key="11">
    <source>
        <dbReference type="Proteomes" id="UP000473525"/>
    </source>
</evidence>
<feature type="domain" description="Histidine kinase" evidence="9">
    <location>
        <begin position="188"/>
        <end position="273"/>
    </location>
</feature>
<keyword evidence="8" id="KW-0902">Two-component regulatory system</keyword>
<dbReference type="SMART" id="SM00387">
    <property type="entry name" value="HATPase_c"/>
    <property type="match status" value="1"/>
</dbReference>
<dbReference type="Gene3D" id="3.30.565.10">
    <property type="entry name" value="Histidine kinase-like ATPase, C-terminal domain"/>
    <property type="match status" value="1"/>
</dbReference>
<dbReference type="PANTHER" id="PTHR24421:SF10">
    <property type="entry name" value="NITRATE_NITRITE SENSOR PROTEIN NARQ"/>
    <property type="match status" value="1"/>
</dbReference>
<keyword evidence="3" id="KW-0597">Phosphoprotein</keyword>
<reference evidence="10 11" key="1">
    <citation type="submission" date="2019-12" db="EMBL/GenBank/DDBJ databases">
        <authorList>
            <person name="Huq M.A."/>
        </authorList>
    </citation>
    <scope>NUCLEOTIDE SEQUENCE [LARGE SCALE GENOMIC DNA]</scope>
    <source>
        <strain evidence="10 11">MAH-18</strain>
    </source>
</reference>
<keyword evidence="5" id="KW-0547">Nucleotide-binding</keyword>
<dbReference type="PROSITE" id="PS50109">
    <property type="entry name" value="HIS_KIN"/>
    <property type="match status" value="1"/>
</dbReference>
<dbReference type="RefSeq" id="WP_157344228.1">
    <property type="nucleotide sequence ID" value="NZ_WSEK01000004.1"/>
</dbReference>
<name>A0A6L6XUY2_9ACTN</name>
<keyword evidence="6" id="KW-0418">Kinase</keyword>
<dbReference type="SUPFAM" id="SSF55874">
    <property type="entry name" value="ATPase domain of HSP90 chaperone/DNA topoisomerase II/histidine kinase"/>
    <property type="match status" value="1"/>
</dbReference>
<evidence type="ECO:0000256" key="5">
    <source>
        <dbReference type="ARBA" id="ARBA00022741"/>
    </source>
</evidence>
<dbReference type="InterPro" id="IPR036890">
    <property type="entry name" value="HATPase_C_sf"/>
</dbReference>
<evidence type="ECO:0000256" key="2">
    <source>
        <dbReference type="ARBA" id="ARBA00012438"/>
    </source>
</evidence>
<evidence type="ECO:0000256" key="3">
    <source>
        <dbReference type="ARBA" id="ARBA00022553"/>
    </source>
</evidence>
<comment type="catalytic activity">
    <reaction evidence="1">
        <text>ATP + protein L-histidine = ADP + protein N-phospho-L-histidine.</text>
        <dbReference type="EC" id="2.7.13.3"/>
    </reaction>
</comment>
<dbReference type="GO" id="GO:0016020">
    <property type="term" value="C:membrane"/>
    <property type="evidence" value="ECO:0007669"/>
    <property type="project" value="InterPro"/>
</dbReference>
<dbReference type="GO" id="GO:0000155">
    <property type="term" value="F:phosphorelay sensor kinase activity"/>
    <property type="evidence" value="ECO:0007669"/>
    <property type="project" value="InterPro"/>
</dbReference>
<evidence type="ECO:0000256" key="4">
    <source>
        <dbReference type="ARBA" id="ARBA00022679"/>
    </source>
</evidence>